<sequence length="46" mass="5488">MSSHISKFCCKIQCEFSQIHFSEKNWNSADRFFQCGNYHSLKNRSL</sequence>
<dbReference type="EMBL" id="AHNQ02000006">
    <property type="protein sequence ID" value="EKO27056.1"/>
    <property type="molecule type" value="Genomic_DNA"/>
</dbReference>
<name>A0A0F6HFB3_LEPIR</name>
<dbReference type="AlphaFoldDB" id="A0A0F6HFB3"/>
<evidence type="ECO:0000313" key="1">
    <source>
        <dbReference type="EMBL" id="EKO27056.1"/>
    </source>
</evidence>
<accession>A0A0F6HFB3</accession>
<gene>
    <name evidence="1" type="ORF">LEP1GSC104_0896</name>
</gene>
<evidence type="ECO:0000313" key="2">
    <source>
        <dbReference type="Proteomes" id="UP000006324"/>
    </source>
</evidence>
<reference evidence="1 2" key="1">
    <citation type="submission" date="2012-09" db="EMBL/GenBank/DDBJ databases">
        <authorList>
            <person name="Harkins D.M."/>
            <person name="Durkin A.S."/>
            <person name="Brinkac L.M."/>
            <person name="Selengut J.D."/>
            <person name="Sanka R."/>
            <person name="DePew J."/>
            <person name="Purushe J."/>
            <person name="Chanthongthip A."/>
            <person name="Lattana O."/>
            <person name="Phetsouvanh R."/>
            <person name="Newton P.N."/>
            <person name="Vinetz J.M."/>
            <person name="Sutton G.G."/>
            <person name="Nelson W.C."/>
            <person name="Fouts D.E."/>
        </authorList>
    </citation>
    <scope>NUCLEOTIDE SEQUENCE [LARGE SCALE GENOMIC DNA]</scope>
    <source>
        <strain evidence="1 2">UI 12621</strain>
    </source>
</reference>
<organism evidence="1 2">
    <name type="scientific">Leptospira interrogans str. UI 12621</name>
    <dbReference type="NCBI Taxonomy" id="1049937"/>
    <lineage>
        <taxon>Bacteria</taxon>
        <taxon>Pseudomonadati</taxon>
        <taxon>Spirochaetota</taxon>
        <taxon>Spirochaetia</taxon>
        <taxon>Leptospirales</taxon>
        <taxon>Leptospiraceae</taxon>
        <taxon>Leptospira</taxon>
    </lineage>
</organism>
<dbReference type="Proteomes" id="UP000006324">
    <property type="component" value="Unassembled WGS sequence"/>
</dbReference>
<proteinExistence type="predicted"/>
<protein>
    <submittedName>
        <fullName evidence="1">Uncharacterized protein</fullName>
    </submittedName>
</protein>
<comment type="caution">
    <text evidence="1">The sequence shown here is derived from an EMBL/GenBank/DDBJ whole genome shotgun (WGS) entry which is preliminary data.</text>
</comment>